<proteinExistence type="predicted"/>
<dbReference type="EMBL" id="MU003508">
    <property type="protein sequence ID" value="KAF2470354.1"/>
    <property type="molecule type" value="Genomic_DNA"/>
</dbReference>
<gene>
    <name evidence="1" type="ORF">BDR25DRAFT_355467</name>
</gene>
<keyword evidence="2" id="KW-1185">Reference proteome</keyword>
<comment type="caution">
    <text evidence="1">The sequence shown here is derived from an EMBL/GenBank/DDBJ whole genome shotgun (WGS) entry which is preliminary data.</text>
</comment>
<organism evidence="1 2">
    <name type="scientific">Lindgomyces ingoldianus</name>
    <dbReference type="NCBI Taxonomy" id="673940"/>
    <lineage>
        <taxon>Eukaryota</taxon>
        <taxon>Fungi</taxon>
        <taxon>Dikarya</taxon>
        <taxon>Ascomycota</taxon>
        <taxon>Pezizomycotina</taxon>
        <taxon>Dothideomycetes</taxon>
        <taxon>Pleosporomycetidae</taxon>
        <taxon>Pleosporales</taxon>
        <taxon>Lindgomycetaceae</taxon>
        <taxon>Lindgomyces</taxon>
    </lineage>
</organism>
<evidence type="ECO:0000313" key="2">
    <source>
        <dbReference type="Proteomes" id="UP000799755"/>
    </source>
</evidence>
<evidence type="ECO:0000313" key="1">
    <source>
        <dbReference type="EMBL" id="KAF2470354.1"/>
    </source>
</evidence>
<accession>A0ACB6QTM6</accession>
<sequence>MSFTLSCPLSFELVFTRTYNRTMESLDQDRNPHHRCSLLPKAESTNYALPPIGTTKLFALQLFDLGFSRFHCNNRMIRFTAWWMMNLELRDNICPYSRKIHIPLYLPYTEQYQKYSSSASPYHPAKPTIIKLPLAIPAPSTATLIALILCIMTPSSCTDALPHRDGVVIAFGAIPTAFPFHHRQVRIFCLDAPISGASLILCRVNILAAQNQRLELWTRTPNLTCRKTSNLTLADCFLYGVRELFPSLYLWAIFEHPLDVSQEYRLGSAPVTIESSRLCFSKVPEHECQHITERKARTLLSLKLNLEATYLLFKSAFKFLYNFSLFKGYCSCLFMSIRKYQLLIRSSEYLELVLQRLVIELHLIHAIVLLLPDELRRRVSCISVFDAFTYGTSGERLTLISYLGHISLMDLPRSLPCFDRDESSTTLASIFICLVQIALDINPTPSWFCELIPLVSFGSLMQLMGYLKLGITSTEDGNLMVVNCHFLTLDNMPSLVQASLARFLLERLRALTLFGSRIPAFSWLKSVTALERLDYILVGELRILWLLLSNHYFTILSLDSPLTLVFVSSFDITLAQFPVCQSSSIPAPAAPLQILLVHLPDQRSILFPTLRFTLASTPSFSISTRLSPDASFFQKDILADPITTPKLAITGGEKNQKILSVCFTASSSHSQLHSCASDPRTEFKLNIATIKPENQSQINCQAPYFWPSKTWRLEMMWSPPWSIPDERGVKAVAIYANLEFSLTERTRFIFVENSSNGVWTITERVNSNLMVNVVTYGDGIILNGWWLESSKEIYRLKPGFGKYKVKNSHIFAF</sequence>
<name>A0ACB6QTM6_9PLEO</name>
<protein>
    <submittedName>
        <fullName evidence="1">Uncharacterized protein</fullName>
    </submittedName>
</protein>
<reference evidence="1" key="1">
    <citation type="journal article" date="2020" name="Stud. Mycol.">
        <title>101 Dothideomycetes genomes: a test case for predicting lifestyles and emergence of pathogens.</title>
        <authorList>
            <person name="Haridas S."/>
            <person name="Albert R."/>
            <person name="Binder M."/>
            <person name="Bloem J."/>
            <person name="Labutti K."/>
            <person name="Salamov A."/>
            <person name="Andreopoulos B."/>
            <person name="Baker S."/>
            <person name="Barry K."/>
            <person name="Bills G."/>
            <person name="Bluhm B."/>
            <person name="Cannon C."/>
            <person name="Castanera R."/>
            <person name="Culley D."/>
            <person name="Daum C."/>
            <person name="Ezra D."/>
            <person name="Gonzalez J."/>
            <person name="Henrissat B."/>
            <person name="Kuo A."/>
            <person name="Liang C."/>
            <person name="Lipzen A."/>
            <person name="Lutzoni F."/>
            <person name="Magnuson J."/>
            <person name="Mondo S."/>
            <person name="Nolan M."/>
            <person name="Ohm R."/>
            <person name="Pangilinan J."/>
            <person name="Park H.-J."/>
            <person name="Ramirez L."/>
            <person name="Alfaro M."/>
            <person name="Sun H."/>
            <person name="Tritt A."/>
            <person name="Yoshinaga Y."/>
            <person name="Zwiers L.-H."/>
            <person name="Turgeon B."/>
            <person name="Goodwin S."/>
            <person name="Spatafora J."/>
            <person name="Crous P."/>
            <person name="Grigoriev I."/>
        </authorList>
    </citation>
    <scope>NUCLEOTIDE SEQUENCE</scope>
    <source>
        <strain evidence="1">ATCC 200398</strain>
    </source>
</reference>
<dbReference type="Proteomes" id="UP000799755">
    <property type="component" value="Unassembled WGS sequence"/>
</dbReference>